<name>A0A1G9BHT1_9RHOB</name>
<dbReference type="Pfam" id="PF00034">
    <property type="entry name" value="Cytochrom_C"/>
    <property type="match status" value="1"/>
</dbReference>
<dbReference type="AlphaFoldDB" id="A0A1G9BHT1"/>
<evidence type="ECO:0000259" key="5">
    <source>
        <dbReference type="PROSITE" id="PS51007"/>
    </source>
</evidence>
<dbReference type="PROSITE" id="PS51007">
    <property type="entry name" value="CYTC"/>
    <property type="match status" value="1"/>
</dbReference>
<dbReference type="Gene3D" id="1.10.760.10">
    <property type="entry name" value="Cytochrome c-like domain"/>
    <property type="match status" value="1"/>
</dbReference>
<dbReference type="InterPro" id="IPR009056">
    <property type="entry name" value="Cyt_c-like_dom"/>
</dbReference>
<evidence type="ECO:0000256" key="4">
    <source>
        <dbReference type="PROSITE-ProRule" id="PRU00433"/>
    </source>
</evidence>
<evidence type="ECO:0000313" key="7">
    <source>
        <dbReference type="Proteomes" id="UP000199328"/>
    </source>
</evidence>
<dbReference type="STRING" id="990712.SAMN05216257_102552"/>
<dbReference type="Proteomes" id="UP000199328">
    <property type="component" value="Unassembled WGS sequence"/>
</dbReference>
<accession>A0A1G9BHT1</accession>
<keyword evidence="7" id="KW-1185">Reference proteome</keyword>
<keyword evidence="1 4" id="KW-0349">Heme</keyword>
<dbReference type="GO" id="GO:0046872">
    <property type="term" value="F:metal ion binding"/>
    <property type="evidence" value="ECO:0007669"/>
    <property type="project" value="UniProtKB-KW"/>
</dbReference>
<evidence type="ECO:0000256" key="3">
    <source>
        <dbReference type="ARBA" id="ARBA00023004"/>
    </source>
</evidence>
<keyword evidence="2 4" id="KW-0479">Metal-binding</keyword>
<protein>
    <submittedName>
        <fullName evidence="6">Cytochrome c</fullName>
    </submittedName>
</protein>
<organism evidence="6 7">
    <name type="scientific">Meinhardsimonia xiamenensis</name>
    <dbReference type="NCBI Taxonomy" id="990712"/>
    <lineage>
        <taxon>Bacteria</taxon>
        <taxon>Pseudomonadati</taxon>
        <taxon>Pseudomonadota</taxon>
        <taxon>Alphaproteobacteria</taxon>
        <taxon>Rhodobacterales</taxon>
        <taxon>Paracoccaceae</taxon>
        <taxon>Meinhardsimonia</taxon>
    </lineage>
</organism>
<dbReference type="EMBL" id="FNFV01000002">
    <property type="protein sequence ID" value="SDK39069.1"/>
    <property type="molecule type" value="Genomic_DNA"/>
</dbReference>
<dbReference type="RefSeq" id="WP_092499327.1">
    <property type="nucleotide sequence ID" value="NZ_FNFV01000002.1"/>
</dbReference>
<feature type="domain" description="Cytochrome c" evidence="5">
    <location>
        <begin position="35"/>
        <end position="145"/>
    </location>
</feature>
<dbReference type="SUPFAM" id="SSF46626">
    <property type="entry name" value="Cytochrome c"/>
    <property type="match status" value="1"/>
</dbReference>
<sequence length="148" mass="15527">MPDLARILAAGAAAALWVATLAQPQAARGAEDEAARLERGHALFLNHCAACHGESARGDGPLAPLLNVPVADLTRIAARRGGEFPLVEVVRIIDGRAELRGHGGPMLVYGQILGGGSAVLDTPEDGVLQTRGDILDIALWLKSIQERE</sequence>
<dbReference type="InterPro" id="IPR036909">
    <property type="entry name" value="Cyt_c-like_dom_sf"/>
</dbReference>
<reference evidence="7" key="1">
    <citation type="submission" date="2016-10" db="EMBL/GenBank/DDBJ databases">
        <authorList>
            <person name="Varghese N."/>
            <person name="Submissions S."/>
        </authorList>
    </citation>
    <scope>NUCLEOTIDE SEQUENCE [LARGE SCALE GENOMIC DNA]</scope>
    <source>
        <strain evidence="7">CGMCC 1.10789</strain>
    </source>
</reference>
<proteinExistence type="predicted"/>
<dbReference type="OrthoDB" id="335174at2"/>
<evidence type="ECO:0000313" key="6">
    <source>
        <dbReference type="EMBL" id="SDK39069.1"/>
    </source>
</evidence>
<dbReference type="GO" id="GO:0009055">
    <property type="term" value="F:electron transfer activity"/>
    <property type="evidence" value="ECO:0007669"/>
    <property type="project" value="InterPro"/>
</dbReference>
<evidence type="ECO:0000256" key="1">
    <source>
        <dbReference type="ARBA" id="ARBA00022617"/>
    </source>
</evidence>
<dbReference type="GO" id="GO:0020037">
    <property type="term" value="F:heme binding"/>
    <property type="evidence" value="ECO:0007669"/>
    <property type="project" value="InterPro"/>
</dbReference>
<keyword evidence="3 4" id="KW-0408">Iron</keyword>
<gene>
    <name evidence="6" type="ORF">SAMN05216257_102552</name>
</gene>
<evidence type="ECO:0000256" key="2">
    <source>
        <dbReference type="ARBA" id="ARBA00022723"/>
    </source>
</evidence>